<dbReference type="SMART" id="SM00507">
    <property type="entry name" value="HNHc"/>
    <property type="match status" value="1"/>
</dbReference>
<dbReference type="InterPro" id="IPR003615">
    <property type="entry name" value="HNH_nuc"/>
</dbReference>
<evidence type="ECO:0000313" key="3">
    <source>
        <dbReference type="Proteomes" id="UP000215767"/>
    </source>
</evidence>
<sequence length="204" mass="23748">MGTPIKYHSEEERRAAARAASARWREANLEKHRAAVKRCQGRPEAKEKHRIKQLEYAARNRDRERERAAKWRTENPERARASKRAYYLSNQDVVKAAVYAYRRRNPEKYLEYGRLYKAAKRAGGGRLSNGCVRRLYERQNGLCVACGGILSILGFHLDHIHPLSKGGRHCDENVQLLCPTCNRRKSDRDFLSFMEMMEAERGDR</sequence>
<dbReference type="GO" id="GO:0008270">
    <property type="term" value="F:zinc ion binding"/>
    <property type="evidence" value="ECO:0007669"/>
    <property type="project" value="InterPro"/>
</dbReference>
<dbReference type="Gene3D" id="1.10.30.50">
    <property type="match status" value="1"/>
</dbReference>
<dbReference type="Proteomes" id="UP000215767">
    <property type="component" value="Unassembled WGS sequence"/>
</dbReference>
<dbReference type="RefSeq" id="WP_094841373.1">
    <property type="nucleotide sequence ID" value="NZ_NEVS01000004.1"/>
</dbReference>
<proteinExistence type="predicted"/>
<reference evidence="3" key="1">
    <citation type="submission" date="2017-05" db="EMBL/GenBank/DDBJ databases">
        <title>Complete and WGS of Bordetella genogroups.</title>
        <authorList>
            <person name="Spilker T."/>
            <person name="Lipuma J."/>
        </authorList>
    </citation>
    <scope>NUCLEOTIDE SEQUENCE [LARGE SCALE GENOMIC DNA]</scope>
    <source>
        <strain evidence="3">AU8856</strain>
    </source>
</reference>
<dbReference type="InterPro" id="IPR002711">
    <property type="entry name" value="HNH"/>
</dbReference>
<name>A0A261UGE3_9BORD</name>
<evidence type="ECO:0000313" key="2">
    <source>
        <dbReference type="EMBL" id="OZI59953.1"/>
    </source>
</evidence>
<protein>
    <recommendedName>
        <fullName evidence="1">HNH nuclease domain-containing protein</fullName>
    </recommendedName>
</protein>
<dbReference type="AlphaFoldDB" id="A0A261UGE3"/>
<dbReference type="Pfam" id="PF01844">
    <property type="entry name" value="HNH"/>
    <property type="match status" value="1"/>
</dbReference>
<comment type="caution">
    <text evidence="2">The sequence shown here is derived from an EMBL/GenBank/DDBJ whole genome shotgun (WGS) entry which is preliminary data.</text>
</comment>
<dbReference type="OrthoDB" id="9802901at2"/>
<feature type="domain" description="HNH nuclease" evidence="1">
    <location>
        <begin position="132"/>
        <end position="183"/>
    </location>
</feature>
<dbReference type="GO" id="GO:0004519">
    <property type="term" value="F:endonuclease activity"/>
    <property type="evidence" value="ECO:0007669"/>
    <property type="project" value="InterPro"/>
</dbReference>
<dbReference type="EMBL" id="NEVS01000004">
    <property type="protein sequence ID" value="OZI59953.1"/>
    <property type="molecule type" value="Genomic_DNA"/>
</dbReference>
<evidence type="ECO:0000259" key="1">
    <source>
        <dbReference type="SMART" id="SM00507"/>
    </source>
</evidence>
<organism evidence="2 3">
    <name type="scientific">Bordetella genomosp. 11</name>
    <dbReference type="NCBI Taxonomy" id="1416808"/>
    <lineage>
        <taxon>Bacteria</taxon>
        <taxon>Pseudomonadati</taxon>
        <taxon>Pseudomonadota</taxon>
        <taxon>Betaproteobacteria</taxon>
        <taxon>Burkholderiales</taxon>
        <taxon>Alcaligenaceae</taxon>
        <taxon>Bordetella</taxon>
    </lineage>
</organism>
<keyword evidence="3" id="KW-1185">Reference proteome</keyword>
<accession>A0A261UGE3</accession>
<dbReference type="CDD" id="cd00085">
    <property type="entry name" value="HNHc"/>
    <property type="match status" value="1"/>
</dbReference>
<gene>
    <name evidence="2" type="ORF">CAL28_10745</name>
</gene>
<dbReference type="GO" id="GO:0003676">
    <property type="term" value="F:nucleic acid binding"/>
    <property type="evidence" value="ECO:0007669"/>
    <property type="project" value="InterPro"/>
</dbReference>